<name>A0A7M3U1V8_PSESF</name>
<dbReference type="PANTHER" id="PTHR43022">
    <property type="entry name" value="PROTEIN SMF"/>
    <property type="match status" value="1"/>
</dbReference>
<dbReference type="InterPro" id="IPR057666">
    <property type="entry name" value="DrpA_SLOG"/>
</dbReference>
<evidence type="ECO:0000313" key="3">
    <source>
        <dbReference type="EMBL" id="QOC74125.1"/>
    </source>
</evidence>
<feature type="domain" description="Smf/DprA SLOG" evidence="2">
    <location>
        <begin position="77"/>
        <end position="253"/>
    </location>
</feature>
<dbReference type="PANTHER" id="PTHR43022:SF1">
    <property type="entry name" value="PROTEIN SMF"/>
    <property type="match status" value="1"/>
</dbReference>
<keyword evidence="3" id="KW-0614">Plasmid</keyword>
<comment type="similarity">
    <text evidence="1">Belongs to the DprA/Smf family.</text>
</comment>
<dbReference type="InterPro" id="IPR003488">
    <property type="entry name" value="DprA"/>
</dbReference>
<dbReference type="RefSeq" id="WP_175574589.1">
    <property type="nucleotide sequence ID" value="NZ_MOMM01000001.1"/>
</dbReference>
<dbReference type="Pfam" id="PF02481">
    <property type="entry name" value="DNA_processg_A"/>
    <property type="match status" value="1"/>
</dbReference>
<accession>A0A7M3U1V8</accession>
<organism evidence="3">
    <name type="scientific">Pseudomonas syringae pv. actinidiae</name>
    <dbReference type="NCBI Taxonomy" id="103796"/>
    <lineage>
        <taxon>Bacteria</taxon>
        <taxon>Pseudomonadati</taxon>
        <taxon>Pseudomonadota</taxon>
        <taxon>Gammaproteobacteria</taxon>
        <taxon>Pseudomonadales</taxon>
        <taxon>Pseudomonadaceae</taxon>
        <taxon>Pseudomonas</taxon>
        <taxon>Pseudomonas syringae</taxon>
    </lineage>
</organism>
<dbReference type="EMBL" id="MK569690">
    <property type="protein sequence ID" value="QOC74125.1"/>
    <property type="molecule type" value="Genomic_DNA"/>
</dbReference>
<evidence type="ECO:0000259" key="2">
    <source>
        <dbReference type="Pfam" id="PF02481"/>
    </source>
</evidence>
<reference evidence="3" key="1">
    <citation type="submission" date="2019-02" db="EMBL/GenBank/DDBJ databases">
        <authorList>
            <person name="Taiaroa G."/>
            <person name="Butler M."/>
            <person name="Lamont I."/>
            <person name="Black M."/>
            <person name="Poulter J."/>
            <person name="Zhao M."/>
            <person name="Poulter R."/>
        </authorList>
    </citation>
    <scope>NUCLEOTIDE SEQUENCE</scope>
    <source>
        <strain evidence="3">1215</strain>
        <plasmid evidence="3">pMG4_1215</plasmid>
    </source>
</reference>
<evidence type="ECO:0000256" key="1">
    <source>
        <dbReference type="ARBA" id="ARBA00006525"/>
    </source>
</evidence>
<proteinExistence type="inferred from homology"/>
<dbReference type="Gene3D" id="3.40.50.450">
    <property type="match status" value="1"/>
</dbReference>
<geneLocation type="plasmid" evidence="3">
    <name>pMG4_1215</name>
</geneLocation>
<dbReference type="AlphaFoldDB" id="A0A7M3U1V8"/>
<dbReference type="SUPFAM" id="SSF102405">
    <property type="entry name" value="MCP/YpsA-like"/>
    <property type="match status" value="1"/>
</dbReference>
<protein>
    <submittedName>
        <fullName evidence="3">Rossmann fold nucleotide-binding protein Smf</fullName>
    </submittedName>
</protein>
<dbReference type="GO" id="GO:0009294">
    <property type="term" value="P:DNA-mediated transformation"/>
    <property type="evidence" value="ECO:0007669"/>
    <property type="project" value="InterPro"/>
</dbReference>
<sequence>MTDRLSALIALGWLPGVGAATLRKAALHDDLEQMSTEDLGAIDPRISRALAEAGAWDAALRAADADREQALKAGVHLFIHGDPGFPRILARASEVPFFLYVKGTLQEQNTLAVIGTRAPTPRGAVVTTKIATHFAASGVSIVGGLAFGIDAAAHVAALDAGGHTVAVLGHGLQTIYPREHATLAGRILDQGGALVSEYPFGTPLVPARLIERDRIQAGLSQAVIMVQSKSDGGSMHAAKAALRYGRRLYVPAPLDADLAGDNPAIEVPRLLTQASAEEICALFRCDEEKLDEIQMISGRDDYLRVTQYLQGSALSAATPILQTQPQETAFMPDSPATAPNPVWINPGPTKALQTEKQSPELEIKISLLQEQSQQPQDLDTLAEIHRFHDEITGLEKVQDEMLRGNRAYTLARKHIVQYYGFDGTTHEQDMLQVILDGMDASPVYRRTIAEEVTSDLEFALLAAAVVRDRAIVAKEVEQDADMHLSDAEPAPEYDFQF</sequence>